<feature type="domain" description="Transposase IS110-like N-terminal" evidence="1">
    <location>
        <begin position="47"/>
        <end position="140"/>
    </location>
</feature>
<dbReference type="GO" id="GO:0006313">
    <property type="term" value="P:DNA transposition"/>
    <property type="evidence" value="ECO:0007669"/>
    <property type="project" value="InterPro"/>
</dbReference>
<dbReference type="EMBL" id="ACEC01000083">
    <property type="protein sequence ID" value="EEG29893.1"/>
    <property type="molecule type" value="Genomic_DNA"/>
</dbReference>
<name>C0EF60_9FIRM</name>
<gene>
    <name evidence="2" type="ORF">CLOSTMETH_02501</name>
</gene>
<protein>
    <recommendedName>
        <fullName evidence="1">Transposase IS110-like N-terminal domain-containing protein</fullName>
    </recommendedName>
</protein>
<sequence length="140" mass="15646">MATVSIPIVDWLDKPQSFYFAQGYEDRFLWNTVVANDTRSDAYMIYLGIDVAKNSHVAAAMSSEGEVLLMPFPFANSADGFALLREKLNSLPRLPLLVGLKSTAHYGENLIYFLCRNGYHVAMINPLQTAAIRKSAIRKT</sequence>
<evidence type="ECO:0000313" key="2">
    <source>
        <dbReference type="EMBL" id="EEG29893.1"/>
    </source>
</evidence>
<dbReference type="HOGENOM" id="CLU_1831671_0_0_9"/>
<dbReference type="InterPro" id="IPR002525">
    <property type="entry name" value="Transp_IS110-like_N"/>
</dbReference>
<comment type="caution">
    <text evidence="2">The sequence shown here is derived from an EMBL/GenBank/DDBJ whole genome shotgun (WGS) entry which is preliminary data.</text>
</comment>
<keyword evidence="3" id="KW-1185">Reference proteome</keyword>
<proteinExistence type="predicted"/>
<dbReference type="STRING" id="537013.CLOSTMETH_02501"/>
<dbReference type="GO" id="GO:0003677">
    <property type="term" value="F:DNA binding"/>
    <property type="evidence" value="ECO:0007669"/>
    <property type="project" value="InterPro"/>
</dbReference>
<dbReference type="Proteomes" id="UP000003340">
    <property type="component" value="Unassembled WGS sequence"/>
</dbReference>
<dbReference type="eggNOG" id="COG3547">
    <property type="taxonomic scope" value="Bacteria"/>
</dbReference>
<dbReference type="InterPro" id="IPR047650">
    <property type="entry name" value="Transpos_IS110"/>
</dbReference>
<accession>C0EF60</accession>
<dbReference type="GO" id="GO:0004803">
    <property type="term" value="F:transposase activity"/>
    <property type="evidence" value="ECO:0007669"/>
    <property type="project" value="InterPro"/>
</dbReference>
<dbReference type="Pfam" id="PF01548">
    <property type="entry name" value="DEDD_Tnp_IS110"/>
    <property type="match status" value="1"/>
</dbReference>
<reference evidence="2 3" key="2">
    <citation type="submission" date="2009-02" db="EMBL/GenBank/DDBJ databases">
        <title>Draft genome sequence of Clostridium methylpentosum (DSM 5476).</title>
        <authorList>
            <person name="Sudarsanam P."/>
            <person name="Ley R."/>
            <person name="Guruge J."/>
            <person name="Turnbaugh P.J."/>
            <person name="Mahowald M."/>
            <person name="Liep D."/>
            <person name="Gordon J."/>
        </authorList>
    </citation>
    <scope>NUCLEOTIDE SEQUENCE [LARGE SCALE GENOMIC DNA]</scope>
    <source>
        <strain evidence="2 3">DSM 5476</strain>
    </source>
</reference>
<evidence type="ECO:0000259" key="1">
    <source>
        <dbReference type="Pfam" id="PF01548"/>
    </source>
</evidence>
<evidence type="ECO:0000313" key="3">
    <source>
        <dbReference type="Proteomes" id="UP000003340"/>
    </source>
</evidence>
<dbReference type="PANTHER" id="PTHR33055:SF15">
    <property type="entry name" value="TRANSPOSASE-RELATED"/>
    <property type="match status" value="1"/>
</dbReference>
<dbReference type="AlphaFoldDB" id="C0EF60"/>
<dbReference type="PANTHER" id="PTHR33055">
    <property type="entry name" value="TRANSPOSASE FOR INSERTION SEQUENCE ELEMENT IS1111A"/>
    <property type="match status" value="1"/>
</dbReference>
<reference evidence="2 3" key="1">
    <citation type="submission" date="2009-01" db="EMBL/GenBank/DDBJ databases">
        <authorList>
            <person name="Fulton L."/>
            <person name="Clifton S."/>
            <person name="Fulton B."/>
            <person name="Xu J."/>
            <person name="Minx P."/>
            <person name="Pepin K.H."/>
            <person name="Johnson M."/>
            <person name="Bhonagiri V."/>
            <person name="Nash W.E."/>
            <person name="Mardis E.R."/>
            <person name="Wilson R.K."/>
        </authorList>
    </citation>
    <scope>NUCLEOTIDE SEQUENCE [LARGE SCALE GENOMIC DNA]</scope>
    <source>
        <strain evidence="2 3">DSM 5476</strain>
    </source>
</reference>
<organism evidence="2 3">
    <name type="scientific">[Clostridium] methylpentosum DSM 5476</name>
    <dbReference type="NCBI Taxonomy" id="537013"/>
    <lineage>
        <taxon>Bacteria</taxon>
        <taxon>Bacillati</taxon>
        <taxon>Bacillota</taxon>
        <taxon>Clostridia</taxon>
        <taxon>Eubacteriales</taxon>
        <taxon>Oscillospiraceae</taxon>
        <taxon>Oscillospiraceae incertae sedis</taxon>
    </lineage>
</organism>